<organism evidence="2 3">
    <name type="scientific">Rubroshorea leprosula</name>
    <dbReference type="NCBI Taxonomy" id="152421"/>
    <lineage>
        <taxon>Eukaryota</taxon>
        <taxon>Viridiplantae</taxon>
        <taxon>Streptophyta</taxon>
        <taxon>Embryophyta</taxon>
        <taxon>Tracheophyta</taxon>
        <taxon>Spermatophyta</taxon>
        <taxon>Magnoliopsida</taxon>
        <taxon>eudicotyledons</taxon>
        <taxon>Gunneridae</taxon>
        <taxon>Pentapetalae</taxon>
        <taxon>rosids</taxon>
        <taxon>malvids</taxon>
        <taxon>Malvales</taxon>
        <taxon>Dipterocarpaceae</taxon>
        <taxon>Rubroshorea</taxon>
    </lineage>
</organism>
<keyword evidence="3" id="KW-1185">Reference proteome</keyword>
<reference evidence="2 3" key="1">
    <citation type="journal article" date="2021" name="Commun. Biol.">
        <title>The genome of Shorea leprosula (Dipterocarpaceae) highlights the ecological relevance of drought in aseasonal tropical rainforests.</title>
        <authorList>
            <person name="Ng K.K.S."/>
            <person name="Kobayashi M.J."/>
            <person name="Fawcett J.A."/>
            <person name="Hatakeyama M."/>
            <person name="Paape T."/>
            <person name="Ng C.H."/>
            <person name="Ang C.C."/>
            <person name="Tnah L.H."/>
            <person name="Lee C.T."/>
            <person name="Nishiyama T."/>
            <person name="Sese J."/>
            <person name="O'Brien M.J."/>
            <person name="Copetti D."/>
            <person name="Mohd Noor M.I."/>
            <person name="Ong R.C."/>
            <person name="Putra M."/>
            <person name="Sireger I.Z."/>
            <person name="Indrioko S."/>
            <person name="Kosugi Y."/>
            <person name="Izuno A."/>
            <person name="Isagi Y."/>
            <person name="Lee S.L."/>
            <person name="Shimizu K.K."/>
        </authorList>
    </citation>
    <scope>NUCLEOTIDE SEQUENCE [LARGE SCALE GENOMIC DNA]</scope>
    <source>
        <strain evidence="2">214</strain>
    </source>
</reference>
<accession>A0AAV5JG61</accession>
<sequence>MLLMGMARNTQRLLKWQLRGLSGKYYIQGCCMVMTVPAHYGIVTGLKVTEDGMHLLSAGSVMLVSLSSCLNISWSDSKSYLLHTL</sequence>
<comment type="caution">
    <text evidence="2">The sequence shown here is derived from an EMBL/GenBank/DDBJ whole genome shotgun (WGS) entry which is preliminary data.</text>
</comment>
<evidence type="ECO:0000313" key="2">
    <source>
        <dbReference type="EMBL" id="GKV10357.1"/>
    </source>
</evidence>
<name>A0AAV5JG61_9ROSI</name>
<evidence type="ECO:0000313" key="3">
    <source>
        <dbReference type="Proteomes" id="UP001054252"/>
    </source>
</evidence>
<protein>
    <submittedName>
        <fullName evidence="2">Uncharacterized protein</fullName>
    </submittedName>
</protein>
<dbReference type="EMBL" id="BPVZ01000032">
    <property type="protein sequence ID" value="GKV10357.1"/>
    <property type="molecule type" value="Genomic_DNA"/>
</dbReference>
<keyword evidence="1" id="KW-1133">Transmembrane helix</keyword>
<dbReference type="AlphaFoldDB" id="A0AAV5JG61"/>
<gene>
    <name evidence="2" type="ORF">SLEP1_g21733</name>
</gene>
<feature type="transmembrane region" description="Helical" evidence="1">
    <location>
        <begin position="55"/>
        <end position="74"/>
    </location>
</feature>
<proteinExistence type="predicted"/>
<feature type="transmembrane region" description="Helical" evidence="1">
    <location>
        <begin position="25"/>
        <end position="43"/>
    </location>
</feature>
<dbReference type="Proteomes" id="UP001054252">
    <property type="component" value="Unassembled WGS sequence"/>
</dbReference>
<keyword evidence="1" id="KW-0812">Transmembrane</keyword>
<keyword evidence="1" id="KW-0472">Membrane</keyword>
<evidence type="ECO:0000256" key="1">
    <source>
        <dbReference type="SAM" id="Phobius"/>
    </source>
</evidence>